<keyword evidence="10" id="KW-1133">Transmembrane helix</keyword>
<evidence type="ECO:0000313" key="11">
    <source>
        <dbReference type="EMBL" id="KAF2736025.1"/>
    </source>
</evidence>
<evidence type="ECO:0000256" key="1">
    <source>
        <dbReference type="ARBA" id="ARBA00004323"/>
    </source>
</evidence>
<reference evidence="11" key="1">
    <citation type="journal article" date="2020" name="Stud. Mycol.">
        <title>101 Dothideomycetes genomes: a test case for predicting lifestyles and emergence of pathogens.</title>
        <authorList>
            <person name="Haridas S."/>
            <person name="Albert R."/>
            <person name="Binder M."/>
            <person name="Bloem J."/>
            <person name="Labutti K."/>
            <person name="Salamov A."/>
            <person name="Andreopoulos B."/>
            <person name="Baker S."/>
            <person name="Barry K."/>
            <person name="Bills G."/>
            <person name="Bluhm B."/>
            <person name="Cannon C."/>
            <person name="Castanera R."/>
            <person name="Culley D."/>
            <person name="Daum C."/>
            <person name="Ezra D."/>
            <person name="Gonzalez J."/>
            <person name="Henrissat B."/>
            <person name="Kuo A."/>
            <person name="Liang C."/>
            <person name="Lipzen A."/>
            <person name="Lutzoni F."/>
            <person name="Magnuson J."/>
            <person name="Mondo S."/>
            <person name="Nolan M."/>
            <person name="Ohm R."/>
            <person name="Pangilinan J."/>
            <person name="Park H.-J."/>
            <person name="Ramirez L."/>
            <person name="Alfaro M."/>
            <person name="Sun H."/>
            <person name="Tritt A."/>
            <person name="Yoshinaga Y."/>
            <person name="Zwiers L.-H."/>
            <person name="Turgeon B."/>
            <person name="Goodwin S."/>
            <person name="Spatafora J."/>
            <person name="Crous P."/>
            <person name="Grigoriev I."/>
        </authorList>
    </citation>
    <scope>NUCLEOTIDE SEQUENCE</scope>
    <source>
        <strain evidence="11">CBS 125425</strain>
    </source>
</reference>
<dbReference type="PANTHER" id="PTHR11782">
    <property type="entry name" value="ADENOSINE/GUANOSINE DIPHOSPHATASE"/>
    <property type="match status" value="1"/>
</dbReference>
<dbReference type="Gene3D" id="3.30.420.40">
    <property type="match status" value="1"/>
</dbReference>
<feature type="active site" description="Proton acceptor" evidence="6">
    <location>
        <position position="264"/>
    </location>
</feature>
<evidence type="ECO:0000313" key="12">
    <source>
        <dbReference type="Proteomes" id="UP000799444"/>
    </source>
</evidence>
<feature type="compositionally biased region" description="Basic and acidic residues" evidence="9">
    <location>
        <begin position="36"/>
        <end position="49"/>
    </location>
</feature>
<evidence type="ECO:0000256" key="6">
    <source>
        <dbReference type="PIRSR" id="PIRSR600407-1"/>
    </source>
</evidence>
<evidence type="ECO:0000256" key="4">
    <source>
        <dbReference type="ARBA" id="ARBA00037742"/>
    </source>
</evidence>
<comment type="similarity">
    <text evidence="2 8">Belongs to the GDA1/CD39 NTPase family.</text>
</comment>
<dbReference type="GO" id="GO:0005524">
    <property type="term" value="F:ATP binding"/>
    <property type="evidence" value="ECO:0007669"/>
    <property type="project" value="UniProtKB-KW"/>
</dbReference>
<dbReference type="GO" id="GO:0006487">
    <property type="term" value="P:protein N-linked glycosylation"/>
    <property type="evidence" value="ECO:0007669"/>
    <property type="project" value="TreeGrafter"/>
</dbReference>
<feature type="binding site" evidence="7">
    <location>
        <begin position="295"/>
        <end position="299"/>
    </location>
    <ligand>
        <name>ATP</name>
        <dbReference type="ChEBI" id="CHEBI:30616"/>
    </ligand>
</feature>
<keyword evidence="3 8" id="KW-0378">Hydrolase</keyword>
<dbReference type="PROSITE" id="PS01238">
    <property type="entry name" value="GDA1_CD39_NTPASE"/>
    <property type="match status" value="1"/>
</dbReference>
<accession>A0A9P4R0T9</accession>
<sequence>MSSGVDVRRRPGIWSYFSFNSGPRRRVSVSLPRNNSDSHSDPFEKPDRHSRTRSSGSVSFMNDIKNGAMNQGRQARYLKTGGIIAFILLILYFVAPRDRLPTRGGGDGNTASEGASTETCTKSYSKDKPLIQYALMIDAGSSGSRIHVYKFNNCGPSPELESEFFKMTEKKKHPGSGLSAYADDPEAAAKSLDVLLNEAVENVPESYRSCSPIALKATAGLRKVGEEKSKKILEAVRHRLETAYPFPIVNDEHGGIEVMDGDKEGVYAWITTNYLLGKIGGPDKNPTAAVLDLGGGSTQIVFQPTFPDSADGGMPKKLEDGEHKYELKFGGRDFTLYQHSYLGYGLNEARNNMHNVLVKKLYEENKEKPDQEWLKQPITNPCLAAGTSKEIEVSLPSNHPLGAAITVNMTGPATGSPALCRGLAEQTLEKDAECKIAPCAFKGIHQPSFEQTFAREAVYLLSFFYDRTFPLGMPESFTLSEMQDLAHRVCAGESAWDVFQGVKTDEKSALEELQGRPQHCLDLNFMMALLHTGYGMPLEREVKIAKKIKGNELGWCLGASLPLLSKESGWQCTIK</sequence>
<dbReference type="AlphaFoldDB" id="A0A9P4R0T9"/>
<dbReference type="EMBL" id="ML996129">
    <property type="protein sequence ID" value="KAF2736025.1"/>
    <property type="molecule type" value="Genomic_DNA"/>
</dbReference>
<keyword evidence="10" id="KW-0472">Membrane</keyword>
<dbReference type="GO" id="GO:0000139">
    <property type="term" value="C:Golgi membrane"/>
    <property type="evidence" value="ECO:0007669"/>
    <property type="project" value="UniProtKB-SubCell"/>
</dbReference>
<evidence type="ECO:0000256" key="8">
    <source>
        <dbReference type="RuleBase" id="RU003833"/>
    </source>
</evidence>
<proteinExistence type="inferred from homology"/>
<dbReference type="GO" id="GO:0045134">
    <property type="term" value="F:UDP phosphatase activity"/>
    <property type="evidence" value="ECO:0007669"/>
    <property type="project" value="TreeGrafter"/>
</dbReference>
<name>A0A9P4R0T9_9PLEO</name>
<dbReference type="CDD" id="cd24040">
    <property type="entry name" value="ASKHA_NBD_GDA1"/>
    <property type="match status" value="1"/>
</dbReference>
<comment type="function">
    <text evidence="4">After transfer of sugars to endogenous macromolecular acceptors, the enzyme converts nucleoside diphosphates to nucleoside monophosphates which in turn exit the Golgi lumen in a coupled antiporter reaction, allowing entry of additional nucleotide sugar from the cytosol.</text>
</comment>
<dbReference type="PANTHER" id="PTHR11782:SF83">
    <property type="entry name" value="GUANOSINE-DIPHOSPHATASE"/>
    <property type="match status" value="1"/>
</dbReference>
<dbReference type="GO" id="GO:0009134">
    <property type="term" value="P:nucleoside diphosphate catabolic process"/>
    <property type="evidence" value="ECO:0007669"/>
    <property type="project" value="TreeGrafter"/>
</dbReference>
<evidence type="ECO:0000256" key="7">
    <source>
        <dbReference type="PIRSR" id="PIRSR600407-2"/>
    </source>
</evidence>
<evidence type="ECO:0000256" key="3">
    <source>
        <dbReference type="ARBA" id="ARBA00022801"/>
    </source>
</evidence>
<evidence type="ECO:0000256" key="9">
    <source>
        <dbReference type="SAM" id="MobiDB-lite"/>
    </source>
</evidence>
<feature type="region of interest" description="Disordered" evidence="9">
    <location>
        <begin position="28"/>
        <end position="59"/>
    </location>
</feature>
<keyword evidence="7" id="KW-0547">Nucleotide-binding</keyword>
<evidence type="ECO:0000256" key="2">
    <source>
        <dbReference type="ARBA" id="ARBA00009283"/>
    </source>
</evidence>
<comment type="caution">
    <text evidence="11">The sequence shown here is derived from an EMBL/GenBank/DDBJ whole genome shotgun (WGS) entry which is preliminary data.</text>
</comment>
<dbReference type="EC" id="3.6.1.42" evidence="5"/>
<comment type="subcellular location">
    <subcellularLocation>
        <location evidence="1">Golgi apparatus membrane</location>
        <topology evidence="1">Single-pass type II membrane protein</topology>
    </subcellularLocation>
</comment>
<evidence type="ECO:0000256" key="10">
    <source>
        <dbReference type="SAM" id="Phobius"/>
    </source>
</evidence>
<keyword evidence="12" id="KW-1185">Reference proteome</keyword>
<keyword evidence="10" id="KW-0812">Transmembrane</keyword>
<dbReference type="GO" id="GO:0004382">
    <property type="term" value="F:GDP phosphatase activity"/>
    <property type="evidence" value="ECO:0007669"/>
    <property type="project" value="UniProtKB-EC"/>
</dbReference>
<dbReference type="GO" id="GO:0017111">
    <property type="term" value="F:ribonucleoside triphosphate phosphatase activity"/>
    <property type="evidence" value="ECO:0007669"/>
    <property type="project" value="TreeGrafter"/>
</dbReference>
<gene>
    <name evidence="11" type="ORF">EJ04DRAFT_433795</name>
</gene>
<feature type="transmembrane region" description="Helical" evidence="10">
    <location>
        <begin position="77"/>
        <end position="95"/>
    </location>
</feature>
<keyword evidence="7" id="KW-0067">ATP-binding</keyword>
<dbReference type="OrthoDB" id="6372431at2759"/>
<dbReference type="Gene3D" id="3.30.420.150">
    <property type="entry name" value="Exopolyphosphatase. Domain 2"/>
    <property type="match status" value="1"/>
</dbReference>
<organism evidence="11 12">
    <name type="scientific">Polyplosphaeria fusca</name>
    <dbReference type="NCBI Taxonomy" id="682080"/>
    <lineage>
        <taxon>Eukaryota</taxon>
        <taxon>Fungi</taxon>
        <taxon>Dikarya</taxon>
        <taxon>Ascomycota</taxon>
        <taxon>Pezizomycotina</taxon>
        <taxon>Dothideomycetes</taxon>
        <taxon>Pleosporomycetidae</taxon>
        <taxon>Pleosporales</taxon>
        <taxon>Tetraplosphaeriaceae</taxon>
        <taxon>Polyplosphaeria</taxon>
    </lineage>
</organism>
<dbReference type="Proteomes" id="UP000799444">
    <property type="component" value="Unassembled WGS sequence"/>
</dbReference>
<dbReference type="Pfam" id="PF01150">
    <property type="entry name" value="GDA1_CD39"/>
    <property type="match status" value="1"/>
</dbReference>
<dbReference type="InterPro" id="IPR000407">
    <property type="entry name" value="GDA1_CD39_NTPase"/>
</dbReference>
<protein>
    <recommendedName>
        <fullName evidence="5">guanosine-diphosphatase</fullName>
        <ecNumber evidence="5">3.6.1.42</ecNumber>
    </recommendedName>
</protein>
<evidence type="ECO:0000256" key="5">
    <source>
        <dbReference type="ARBA" id="ARBA00038903"/>
    </source>
</evidence>